<dbReference type="EMBL" id="JAMPLM010000007">
    <property type="protein sequence ID" value="MEP1058931.1"/>
    <property type="molecule type" value="Genomic_DNA"/>
</dbReference>
<sequence length="262" mass="28742">MTGILLRSEQASEAVAHAGQARETVAQNAFTHNEVFSCPEESHFYSHCLERLVFNHCKSSDVVIEFGSGDGSPIINSLLRTQFNGIIHGYELNASAHKVAHSRIQQCGLNHKYVVHNESFFDSKKPEATYLVANPPYLPAPDNDICMPLLHGGVDGATITNHLLTLGYPNVMQLVSSYSNPVGTIAAASENGYAVADFMITSLQFGYYSSEPKVKNCIAALRQKRQAFYSSKIYLLAGVLFRKQSLSKTNLAPELMQVLTAL</sequence>
<gene>
    <name evidence="1" type="ORF">NDI38_10830</name>
</gene>
<dbReference type="GO" id="GO:0032259">
    <property type="term" value="P:methylation"/>
    <property type="evidence" value="ECO:0007669"/>
    <property type="project" value="UniProtKB-KW"/>
</dbReference>
<reference evidence="1 2" key="1">
    <citation type="submission" date="2022-04" db="EMBL/GenBank/DDBJ databases">
        <title>Positive selection, recombination, and allopatry shape intraspecific diversity of widespread and dominant cyanobacteria.</title>
        <authorList>
            <person name="Wei J."/>
            <person name="Shu W."/>
            <person name="Hu C."/>
        </authorList>
    </citation>
    <scope>NUCLEOTIDE SEQUENCE [LARGE SCALE GENOMIC DNA]</scope>
    <source>
        <strain evidence="1 2">AS-A4</strain>
    </source>
</reference>
<dbReference type="GO" id="GO:0008168">
    <property type="term" value="F:methyltransferase activity"/>
    <property type="evidence" value="ECO:0007669"/>
    <property type="project" value="UniProtKB-KW"/>
</dbReference>
<dbReference type="RefSeq" id="WP_242033441.1">
    <property type="nucleotide sequence ID" value="NZ_JAMPLM010000007.1"/>
</dbReference>
<name>A0ABV0KI57_9CYAN</name>
<dbReference type="PROSITE" id="PS00092">
    <property type="entry name" value="N6_MTASE"/>
    <property type="match status" value="1"/>
</dbReference>
<keyword evidence="1" id="KW-0808">Transferase</keyword>
<evidence type="ECO:0000313" key="1">
    <source>
        <dbReference type="EMBL" id="MEP1058931.1"/>
    </source>
</evidence>
<dbReference type="Gene3D" id="3.40.50.150">
    <property type="entry name" value="Vaccinia Virus protein VP39"/>
    <property type="match status" value="1"/>
</dbReference>
<organism evidence="1 2">
    <name type="scientific">Stenomitos frigidus AS-A4</name>
    <dbReference type="NCBI Taxonomy" id="2933935"/>
    <lineage>
        <taxon>Bacteria</taxon>
        <taxon>Bacillati</taxon>
        <taxon>Cyanobacteriota</taxon>
        <taxon>Cyanophyceae</taxon>
        <taxon>Leptolyngbyales</taxon>
        <taxon>Leptolyngbyaceae</taxon>
        <taxon>Stenomitos</taxon>
    </lineage>
</organism>
<dbReference type="InterPro" id="IPR029063">
    <property type="entry name" value="SAM-dependent_MTases_sf"/>
</dbReference>
<dbReference type="InterPro" id="IPR002052">
    <property type="entry name" value="DNA_methylase_N6_adenine_CS"/>
</dbReference>
<dbReference type="SUPFAM" id="SSF53335">
    <property type="entry name" value="S-adenosyl-L-methionine-dependent methyltransferases"/>
    <property type="match status" value="1"/>
</dbReference>
<accession>A0ABV0KI57</accession>
<dbReference type="Proteomes" id="UP001476950">
    <property type="component" value="Unassembled WGS sequence"/>
</dbReference>
<keyword evidence="1" id="KW-0489">Methyltransferase</keyword>
<evidence type="ECO:0000313" key="2">
    <source>
        <dbReference type="Proteomes" id="UP001476950"/>
    </source>
</evidence>
<comment type="caution">
    <text evidence="1">The sequence shown here is derived from an EMBL/GenBank/DDBJ whole genome shotgun (WGS) entry which is preliminary data.</text>
</comment>
<proteinExistence type="predicted"/>
<protein>
    <submittedName>
        <fullName evidence="1">SAM-dependent methyltransferase</fullName>
    </submittedName>
</protein>
<keyword evidence="2" id="KW-1185">Reference proteome</keyword>